<feature type="region of interest" description="Disordered" evidence="1">
    <location>
        <begin position="44"/>
        <end position="69"/>
    </location>
</feature>
<accession>A0AA40G6I6</accession>
<reference evidence="2" key="1">
    <citation type="submission" date="2021-10" db="EMBL/GenBank/DDBJ databases">
        <title>Melipona bicolor Genome sequencing and assembly.</title>
        <authorList>
            <person name="Araujo N.S."/>
            <person name="Arias M.C."/>
        </authorList>
    </citation>
    <scope>NUCLEOTIDE SEQUENCE</scope>
    <source>
        <strain evidence="2">USP_2M_L1-L4_2017</strain>
        <tissue evidence="2">Whole body</tissue>
    </source>
</reference>
<evidence type="ECO:0000313" key="2">
    <source>
        <dbReference type="EMBL" id="KAK1131583.1"/>
    </source>
</evidence>
<keyword evidence="3" id="KW-1185">Reference proteome</keyword>
<protein>
    <submittedName>
        <fullName evidence="2">Uncharacterized protein</fullName>
    </submittedName>
</protein>
<feature type="compositionally biased region" description="Basic and acidic residues" evidence="1">
    <location>
        <begin position="57"/>
        <end position="69"/>
    </location>
</feature>
<evidence type="ECO:0000256" key="1">
    <source>
        <dbReference type="SAM" id="MobiDB-lite"/>
    </source>
</evidence>
<comment type="caution">
    <text evidence="2">The sequence shown here is derived from an EMBL/GenBank/DDBJ whole genome shotgun (WGS) entry which is preliminary data.</text>
</comment>
<gene>
    <name evidence="2" type="ORF">K0M31_017876</name>
</gene>
<organism evidence="2 3">
    <name type="scientific">Melipona bicolor</name>
    <dbReference type="NCBI Taxonomy" id="60889"/>
    <lineage>
        <taxon>Eukaryota</taxon>
        <taxon>Metazoa</taxon>
        <taxon>Ecdysozoa</taxon>
        <taxon>Arthropoda</taxon>
        <taxon>Hexapoda</taxon>
        <taxon>Insecta</taxon>
        <taxon>Pterygota</taxon>
        <taxon>Neoptera</taxon>
        <taxon>Endopterygota</taxon>
        <taxon>Hymenoptera</taxon>
        <taxon>Apocrita</taxon>
        <taxon>Aculeata</taxon>
        <taxon>Apoidea</taxon>
        <taxon>Anthophila</taxon>
        <taxon>Apidae</taxon>
        <taxon>Melipona</taxon>
    </lineage>
</organism>
<dbReference type="EMBL" id="JAHYIQ010000006">
    <property type="protein sequence ID" value="KAK1131583.1"/>
    <property type="molecule type" value="Genomic_DNA"/>
</dbReference>
<proteinExistence type="predicted"/>
<evidence type="ECO:0000313" key="3">
    <source>
        <dbReference type="Proteomes" id="UP001177670"/>
    </source>
</evidence>
<dbReference type="AlphaFoldDB" id="A0AA40G6I6"/>
<name>A0AA40G6I6_9HYME</name>
<dbReference type="Proteomes" id="UP001177670">
    <property type="component" value="Unassembled WGS sequence"/>
</dbReference>
<sequence>MAEPTAYGFIKAFHGTPLVALVISLQSGRVGAPSADWVDSGKLVGSSSTTASPVNEEASKRGGEGGGRQKCDAWKSEGFMNPRCAGLDRLCRISVFEQDGNRAAARLLRNTVIGFHLSTSDMTGSAIESSKPNPILIDVRERKGETIARIIFGATNTTYGRPPDLDKVFSYYILTRNGETVVRGTSSVIIIIHRVKQKASCQNGSIERSVFDFVADKDSMMERIKVEEPQKEEMHIRDAQVTLKWIVCRQTRPTPR</sequence>